<sequence>MKKIFFISAALISLWSCTKKENEVLKPRSEEQELSEIHKDTMLTLHDNDTLKIDLNSALHTITFNKEARASYILQVTNTVPTTALLHLKTQDTLANIRFSQITTPSNISDGPFGAALDYDFKEKGVYYIRINENSMAGDPWSGKVVLSIGKK</sequence>
<evidence type="ECO:0000313" key="1">
    <source>
        <dbReference type="EMBL" id="MDN3706123.1"/>
    </source>
</evidence>
<gene>
    <name evidence="1" type="ORF">QW060_03170</name>
</gene>
<dbReference type="RefSeq" id="WP_290362257.1">
    <property type="nucleotide sequence ID" value="NZ_JAUFQU010000001.1"/>
</dbReference>
<name>A0ABT8CNT6_9FLAO</name>
<evidence type="ECO:0008006" key="3">
    <source>
        <dbReference type="Google" id="ProtNLM"/>
    </source>
</evidence>
<keyword evidence="2" id="KW-1185">Reference proteome</keyword>
<evidence type="ECO:0000313" key="2">
    <source>
        <dbReference type="Proteomes" id="UP001242368"/>
    </source>
</evidence>
<accession>A0ABT8CNT6</accession>
<dbReference type="EMBL" id="JAUFQU010000001">
    <property type="protein sequence ID" value="MDN3706123.1"/>
    <property type="molecule type" value="Genomic_DNA"/>
</dbReference>
<protein>
    <recommendedName>
        <fullName evidence="3">CHRD domain-containing protein</fullName>
    </recommendedName>
</protein>
<comment type="caution">
    <text evidence="1">The sequence shown here is derived from an EMBL/GenBank/DDBJ whole genome shotgun (WGS) entry which is preliminary data.</text>
</comment>
<organism evidence="1 2">
    <name type="scientific">Paenimyroides ceti</name>
    <dbReference type="NCBI Taxonomy" id="395087"/>
    <lineage>
        <taxon>Bacteria</taxon>
        <taxon>Pseudomonadati</taxon>
        <taxon>Bacteroidota</taxon>
        <taxon>Flavobacteriia</taxon>
        <taxon>Flavobacteriales</taxon>
        <taxon>Flavobacteriaceae</taxon>
        <taxon>Paenimyroides</taxon>
    </lineage>
</organism>
<proteinExistence type="predicted"/>
<dbReference type="Proteomes" id="UP001242368">
    <property type="component" value="Unassembled WGS sequence"/>
</dbReference>
<reference evidence="2" key="1">
    <citation type="journal article" date="2019" name="Int. J. Syst. Evol. Microbiol.">
        <title>The Global Catalogue of Microorganisms (GCM) 10K type strain sequencing project: providing services to taxonomists for standard genome sequencing and annotation.</title>
        <authorList>
            <consortium name="The Broad Institute Genomics Platform"/>
            <consortium name="The Broad Institute Genome Sequencing Center for Infectious Disease"/>
            <person name="Wu L."/>
            <person name="Ma J."/>
        </authorList>
    </citation>
    <scope>NUCLEOTIDE SEQUENCE [LARGE SCALE GENOMIC DNA]</scope>
    <source>
        <strain evidence="2">CECT 7184</strain>
    </source>
</reference>